<sequence>MQRKLICLIAGLIFLFSSTGVQAMAAATAKVKLLPANDYLQLPYVNDSGQKIQLRGHKNFEVDWSAAITDSWQFKLDGDRLLLLDSNFTKAVSKSDGSELWEHYYNDSDLIFLNRWGQSANGTIYTIRKDITDDTLDARVDLIDRRGNVKSYYFLPHDRYIFPDFISAAAMDSNDNLITIASGSIVSLSPNGSLNWINSDVVDWKVVTSLVGDYTFTRHETNIAELIVDSQNNVLVLTDLNYAYYLSNTGEILWQKALDGTPKDWSASGYIQKTGQWVRAFGNPTARVEILDLKSGNLTKVNKPTAAQLDLVMTKAGKGRYYVESKRGITQIDSAGKAIWEYPLRLNGYYTVNSLLSDPKGNVYISDNGGSVFSLDPAGNERFVLIVKNKSSIHNIAVDERGTLYLVDTKMGVLTIKPTKS</sequence>
<feature type="signal peptide" evidence="1">
    <location>
        <begin position="1"/>
        <end position="23"/>
    </location>
</feature>
<name>A0ABV1KLN1_9BACL</name>
<comment type="caution">
    <text evidence="2">The sequence shown here is derived from an EMBL/GenBank/DDBJ whole genome shotgun (WGS) entry which is preliminary data.</text>
</comment>
<keyword evidence="1" id="KW-0732">Signal</keyword>
<reference evidence="2 3" key="1">
    <citation type="journal article" date="2023" name="Genome Announc.">
        <title>Pan-Genome Analyses of the Genus Cohnella and Proposal of the Novel Species Cohnella silvisoli sp. nov., Isolated from Forest Soil.</title>
        <authorList>
            <person name="Wang C."/>
            <person name="Mao L."/>
            <person name="Bao G."/>
            <person name="Zhu H."/>
        </authorList>
    </citation>
    <scope>NUCLEOTIDE SEQUENCE [LARGE SCALE GENOMIC DNA]</scope>
    <source>
        <strain evidence="2 3">NL03-T5-1</strain>
    </source>
</reference>
<dbReference type="Proteomes" id="UP001493487">
    <property type="component" value="Unassembled WGS sequence"/>
</dbReference>
<dbReference type="EMBL" id="JASKHM010000001">
    <property type="protein sequence ID" value="MEQ4480988.1"/>
    <property type="molecule type" value="Genomic_DNA"/>
</dbReference>
<dbReference type="InterPro" id="IPR015943">
    <property type="entry name" value="WD40/YVTN_repeat-like_dom_sf"/>
</dbReference>
<evidence type="ECO:0000256" key="1">
    <source>
        <dbReference type="SAM" id="SignalP"/>
    </source>
</evidence>
<protein>
    <submittedName>
        <fullName evidence="2">PQQ-binding-like beta-propeller repeat protein</fullName>
    </submittedName>
</protein>
<evidence type="ECO:0000313" key="3">
    <source>
        <dbReference type="Proteomes" id="UP001493487"/>
    </source>
</evidence>
<dbReference type="SUPFAM" id="SSF101898">
    <property type="entry name" value="NHL repeat"/>
    <property type="match status" value="1"/>
</dbReference>
<accession>A0ABV1KLN1</accession>
<gene>
    <name evidence="2" type="ORF">QJS35_01125</name>
</gene>
<keyword evidence="3" id="KW-1185">Reference proteome</keyword>
<evidence type="ECO:0000313" key="2">
    <source>
        <dbReference type="EMBL" id="MEQ4480988.1"/>
    </source>
</evidence>
<dbReference type="RefSeq" id="WP_232182782.1">
    <property type="nucleotide sequence ID" value="NZ_JAIOAP010000001.1"/>
</dbReference>
<organism evidence="2 3">
    <name type="scientific">Cohnella silvisoli</name>
    <dbReference type="NCBI Taxonomy" id="2873699"/>
    <lineage>
        <taxon>Bacteria</taxon>
        <taxon>Bacillati</taxon>
        <taxon>Bacillota</taxon>
        <taxon>Bacilli</taxon>
        <taxon>Bacillales</taxon>
        <taxon>Paenibacillaceae</taxon>
        <taxon>Cohnella</taxon>
    </lineage>
</organism>
<proteinExistence type="predicted"/>
<feature type="chain" id="PRO_5046003406" evidence="1">
    <location>
        <begin position="24"/>
        <end position="421"/>
    </location>
</feature>
<dbReference type="Gene3D" id="2.130.10.10">
    <property type="entry name" value="YVTN repeat-like/Quinoprotein amine dehydrogenase"/>
    <property type="match status" value="1"/>
</dbReference>